<proteinExistence type="predicted"/>
<dbReference type="WBParaSite" id="HPBE_0000023401-mRNA-1">
    <property type="protein sequence ID" value="HPBE_0000023401-mRNA-1"/>
    <property type="gene ID" value="HPBE_0000023401"/>
</dbReference>
<accession>A0A3P7U7Z7</accession>
<accession>A0A183F298</accession>
<reference evidence="3" key="2">
    <citation type="submission" date="2019-09" db="UniProtKB">
        <authorList>
            <consortium name="WormBaseParasite"/>
        </authorList>
    </citation>
    <scope>IDENTIFICATION</scope>
</reference>
<dbReference type="AlphaFoldDB" id="A0A183F298"/>
<dbReference type="Proteomes" id="UP000050761">
    <property type="component" value="Unassembled WGS sequence"/>
</dbReference>
<dbReference type="InterPro" id="IPR016187">
    <property type="entry name" value="CTDL_fold"/>
</dbReference>
<dbReference type="SUPFAM" id="SSF56436">
    <property type="entry name" value="C-type lectin-like"/>
    <property type="match status" value="1"/>
</dbReference>
<sequence>MIKSHLRAVDGGHHGYSRVCHFISRPPPSEQRSSFRWTWEILLTGGAHQSAAEFNETLLQKAENGEWIIPASDKKMYKIIYIEQPSSPVSAEKLCDTENAHLASVHSEDENLLLYGETTTSCQFDLLWAFDVPDLLEELATRRNPKAIQYAYIGLYQKIVLYSRLYKYRDFYKGWAALGCETKGPSNYAVCQK</sequence>
<dbReference type="CDD" id="cd00037">
    <property type="entry name" value="CLECT"/>
    <property type="match status" value="1"/>
</dbReference>
<name>A0A183F298_HELPZ</name>
<evidence type="ECO:0000313" key="1">
    <source>
        <dbReference type="EMBL" id="VDO18617.1"/>
    </source>
</evidence>
<dbReference type="EMBL" id="UZAH01000151">
    <property type="protein sequence ID" value="VDO18617.1"/>
    <property type="molecule type" value="Genomic_DNA"/>
</dbReference>
<evidence type="ECO:0000313" key="2">
    <source>
        <dbReference type="Proteomes" id="UP000050761"/>
    </source>
</evidence>
<gene>
    <name evidence="1" type="ORF">HPBE_LOCUS235</name>
</gene>
<organism evidence="2 3">
    <name type="scientific">Heligmosomoides polygyrus</name>
    <name type="common">Parasitic roundworm</name>
    <dbReference type="NCBI Taxonomy" id="6339"/>
    <lineage>
        <taxon>Eukaryota</taxon>
        <taxon>Metazoa</taxon>
        <taxon>Ecdysozoa</taxon>
        <taxon>Nematoda</taxon>
        <taxon>Chromadorea</taxon>
        <taxon>Rhabditida</taxon>
        <taxon>Rhabditina</taxon>
        <taxon>Rhabditomorpha</taxon>
        <taxon>Strongyloidea</taxon>
        <taxon>Heligmosomidae</taxon>
        <taxon>Heligmosomoides</taxon>
    </lineage>
</organism>
<reference evidence="1 2" key="1">
    <citation type="submission" date="2018-11" db="EMBL/GenBank/DDBJ databases">
        <authorList>
            <consortium name="Pathogen Informatics"/>
        </authorList>
    </citation>
    <scope>NUCLEOTIDE SEQUENCE [LARGE SCALE GENOMIC DNA]</scope>
</reference>
<evidence type="ECO:0000313" key="3">
    <source>
        <dbReference type="WBParaSite" id="HPBE_0000023401-mRNA-1"/>
    </source>
</evidence>
<keyword evidence="2" id="KW-1185">Reference proteome</keyword>
<protein>
    <submittedName>
        <fullName evidence="3">C-type lectin domain-containing protein</fullName>
    </submittedName>
</protein>